<gene>
    <name evidence="1" type="ORF">Glove_186g18</name>
</gene>
<dbReference type="Proteomes" id="UP000266861">
    <property type="component" value="Unassembled WGS sequence"/>
</dbReference>
<organism evidence="1 2">
    <name type="scientific">Diversispora epigaea</name>
    <dbReference type="NCBI Taxonomy" id="1348612"/>
    <lineage>
        <taxon>Eukaryota</taxon>
        <taxon>Fungi</taxon>
        <taxon>Fungi incertae sedis</taxon>
        <taxon>Mucoromycota</taxon>
        <taxon>Glomeromycotina</taxon>
        <taxon>Glomeromycetes</taxon>
        <taxon>Diversisporales</taxon>
        <taxon>Diversisporaceae</taxon>
        <taxon>Diversispora</taxon>
    </lineage>
</organism>
<evidence type="ECO:0000313" key="1">
    <source>
        <dbReference type="EMBL" id="RHZ77086.1"/>
    </source>
</evidence>
<evidence type="ECO:0000313" key="2">
    <source>
        <dbReference type="Proteomes" id="UP000266861"/>
    </source>
</evidence>
<accession>A0A397ITI2</accession>
<dbReference type="EMBL" id="PQFF01000176">
    <property type="protein sequence ID" value="RHZ77086.1"/>
    <property type="molecule type" value="Genomic_DNA"/>
</dbReference>
<comment type="caution">
    <text evidence="1">The sequence shown here is derived from an EMBL/GenBank/DDBJ whole genome shotgun (WGS) entry which is preliminary data.</text>
</comment>
<sequence length="131" mass="15343">MLRTTSAGCYTRFSKWLEELSKEQEPLPKGLLSLTFDNEQRGQKTILISQCEDLFNLSSQMQQEFNHELYNYLTKIIEQLCGEKLSATNNIDALIENTLFISYKIFVQTVMNKMLKDENKIVQNVNFDYLQ</sequence>
<reference evidence="1 2" key="1">
    <citation type="submission" date="2018-08" db="EMBL/GenBank/DDBJ databases">
        <title>Genome and evolution of the arbuscular mycorrhizal fungus Diversispora epigaea (formerly Glomus versiforme) and its bacterial endosymbionts.</title>
        <authorList>
            <person name="Sun X."/>
            <person name="Fei Z."/>
            <person name="Harrison M."/>
        </authorList>
    </citation>
    <scope>NUCLEOTIDE SEQUENCE [LARGE SCALE GENOMIC DNA]</scope>
    <source>
        <strain evidence="1 2">IT104</strain>
    </source>
</reference>
<dbReference type="AlphaFoldDB" id="A0A397ITI2"/>
<keyword evidence="2" id="KW-1185">Reference proteome</keyword>
<proteinExistence type="predicted"/>
<protein>
    <submittedName>
        <fullName evidence="1">Uncharacterized protein</fullName>
    </submittedName>
</protein>
<name>A0A397ITI2_9GLOM</name>